<sequence length="865" mass="98359">MTHPLTENKDCRKCPLRSGCKQVVWGDGPEDPSSTDVMLIAEAPGKWEDIKGRPLVGKTGDETDWLLARHGISRSKIYCTNLVKCRPPGNRDPKQEEINACSLWLEKEIALVQPKIIITMGRFSTQWFLGNVKMEMCHGIPFQSESGMIIIPIYHVAAGLHQPTTMLAIQSDFQAIRDVISGKRPPRHIEDPFAGKEIYAEISDSRAIAALMSRCHRVAVDTEFGEDGPICLTFSVHPGTAYLIASHDTRTLEEFNYWVDKGNLLTILHNSIYDLPNLEMMGIHPIKVADTMIAAYLLQSEPQGLKPLAYRHHGMEMQSYEEVIGDSTRLKALRYLAKAIEFDWPDAAPVIEYPKGKRHIRQPQNIGKKIAKILYDSTLKTADPYDRWHKIPEEETRGFVEQCLGKMHMGNLSEIDYDKYVHYACRDADATLRLYDTLWPRIVNDGLEEAFEIDMNTVPIAIDMMKNGIKANVPYLQNLSAYFQGKMDSIEAQIEKLTGRKVNPGSYEQVSDLLFNHLKITPLKRTKGGRESTEDQVLSQISDKHPSIPLIRDYREMSKLKGTYSDQIPTFVAEDDRIHTNIRLTRTGTGRISMANPGLQQIPIKTEEGRKIRAGFIADDNHSFVSCDLSQIELRVLADHSGDPIMLDVYRTGGDIHMRTACEVFGKPPDQIDKHSERKPSKNANFLIVYGGGGGKLRETLLKENIDWPVDRCEEFIRDWRAVYKGVDTYMDEVHQFARRNGYVVDMFGRRRYVPTIKAKSKWLQLEALRQAGNMPIQGTAAEIMKIAMADVWEFVKIWRKQGINVRPVLQVHDDLVSEVPDCFVDTYAPVIKFVMENAVTLKVPVIAEPEIGKSWYPMEEWTKE</sequence>
<feature type="domain" description="Uracil-DNA glycosylase-like" evidence="5">
    <location>
        <begin position="28"/>
        <end position="177"/>
    </location>
</feature>
<dbReference type="CDD" id="cd10030">
    <property type="entry name" value="UDG-F4_TTUDGA_SPO1dp_like"/>
    <property type="match status" value="1"/>
</dbReference>
<dbReference type="Gene3D" id="1.10.150.20">
    <property type="entry name" value="5' to 3' exonuclease, C-terminal subdomain"/>
    <property type="match status" value="1"/>
</dbReference>
<dbReference type="SMART" id="SM00987">
    <property type="entry name" value="UreE_C"/>
    <property type="match status" value="1"/>
</dbReference>
<dbReference type="InterPro" id="IPR036397">
    <property type="entry name" value="RNaseH_sf"/>
</dbReference>
<dbReference type="GO" id="GO:0006261">
    <property type="term" value="P:DNA-templated DNA replication"/>
    <property type="evidence" value="ECO:0007669"/>
    <property type="project" value="InterPro"/>
</dbReference>
<dbReference type="Gene3D" id="3.30.70.370">
    <property type="match status" value="1"/>
</dbReference>
<evidence type="ECO:0000256" key="3">
    <source>
        <dbReference type="ARBA" id="ARBA00022705"/>
    </source>
</evidence>
<dbReference type="SMART" id="SM00986">
    <property type="entry name" value="UDG"/>
    <property type="match status" value="1"/>
</dbReference>
<dbReference type="GO" id="GO:0006302">
    <property type="term" value="P:double-strand break repair"/>
    <property type="evidence" value="ECO:0007669"/>
    <property type="project" value="TreeGrafter"/>
</dbReference>
<organism evidence="6">
    <name type="scientific">viral metagenome</name>
    <dbReference type="NCBI Taxonomy" id="1070528"/>
    <lineage>
        <taxon>unclassified sequences</taxon>
        <taxon>metagenomes</taxon>
        <taxon>organismal metagenomes</taxon>
    </lineage>
</organism>
<reference evidence="6" key="1">
    <citation type="submission" date="2020-03" db="EMBL/GenBank/DDBJ databases">
        <title>The deep terrestrial virosphere.</title>
        <authorList>
            <person name="Holmfeldt K."/>
            <person name="Nilsson E."/>
            <person name="Simone D."/>
            <person name="Lopez-Fernandez M."/>
            <person name="Wu X."/>
            <person name="de Brujin I."/>
            <person name="Lundin D."/>
            <person name="Andersson A."/>
            <person name="Bertilsson S."/>
            <person name="Dopson M."/>
        </authorList>
    </citation>
    <scope>NUCLEOTIDE SEQUENCE</scope>
    <source>
        <strain evidence="6">MM415B02836</strain>
    </source>
</reference>
<dbReference type="PANTHER" id="PTHR10133">
    <property type="entry name" value="DNA POLYMERASE I"/>
    <property type="match status" value="1"/>
</dbReference>
<dbReference type="InterPro" id="IPR012337">
    <property type="entry name" value="RNaseH-like_sf"/>
</dbReference>
<dbReference type="SMART" id="SM00482">
    <property type="entry name" value="POLAc"/>
    <property type="match status" value="1"/>
</dbReference>
<comment type="similarity">
    <text evidence="1">Belongs to the uracil-DNA glycosylase (UDG) superfamily. Type 4 (UDGa) family.</text>
</comment>
<evidence type="ECO:0000259" key="5">
    <source>
        <dbReference type="SMART" id="SM00986"/>
    </source>
</evidence>
<dbReference type="SUPFAM" id="SSF56672">
    <property type="entry name" value="DNA/RNA polymerases"/>
    <property type="match status" value="1"/>
</dbReference>
<dbReference type="InterPro" id="IPR005273">
    <property type="entry name" value="Ura-DNA_glyco_family4"/>
</dbReference>
<dbReference type="GO" id="GO:0003677">
    <property type="term" value="F:DNA binding"/>
    <property type="evidence" value="ECO:0007669"/>
    <property type="project" value="InterPro"/>
</dbReference>
<dbReference type="Gene3D" id="3.40.470.10">
    <property type="entry name" value="Uracil-DNA glycosylase-like domain"/>
    <property type="match status" value="1"/>
</dbReference>
<proteinExistence type="inferred from homology"/>
<dbReference type="NCBIfam" id="TIGR00758">
    <property type="entry name" value="UDG_fam4"/>
    <property type="match status" value="1"/>
</dbReference>
<dbReference type="EMBL" id="MT142749">
    <property type="protein sequence ID" value="QJA88039.1"/>
    <property type="molecule type" value="Genomic_DNA"/>
</dbReference>
<protein>
    <recommendedName>
        <fullName evidence="2">Type-4 uracil-DNA glycosylase</fullName>
    </recommendedName>
</protein>
<name>A0A6M3L107_9ZZZZ</name>
<evidence type="ECO:0000259" key="4">
    <source>
        <dbReference type="SMART" id="SM00482"/>
    </source>
</evidence>
<evidence type="ECO:0000313" key="6">
    <source>
        <dbReference type="EMBL" id="QJA88039.1"/>
    </source>
</evidence>
<evidence type="ECO:0000256" key="2">
    <source>
        <dbReference type="ARBA" id="ARBA00019403"/>
    </source>
</evidence>
<dbReference type="GO" id="GO:0008408">
    <property type="term" value="F:3'-5' exonuclease activity"/>
    <property type="evidence" value="ECO:0007669"/>
    <property type="project" value="InterPro"/>
</dbReference>
<dbReference type="InterPro" id="IPR001098">
    <property type="entry name" value="DNA-dir_DNA_pol_A_palm_dom"/>
</dbReference>
<dbReference type="InterPro" id="IPR002298">
    <property type="entry name" value="DNA_polymerase_A"/>
</dbReference>
<dbReference type="InterPro" id="IPR002562">
    <property type="entry name" value="3'-5'_exonuclease_dom"/>
</dbReference>
<dbReference type="Pfam" id="PF01612">
    <property type="entry name" value="DNA_pol_A_exo1"/>
    <property type="match status" value="1"/>
</dbReference>
<accession>A0A6M3L107</accession>
<dbReference type="PRINTS" id="PR00868">
    <property type="entry name" value="DNAPOLI"/>
</dbReference>
<dbReference type="Pfam" id="PF00476">
    <property type="entry name" value="DNA_pol_A"/>
    <property type="match status" value="1"/>
</dbReference>
<dbReference type="Pfam" id="PF03167">
    <property type="entry name" value="UDG"/>
    <property type="match status" value="1"/>
</dbReference>
<dbReference type="InterPro" id="IPR043502">
    <property type="entry name" value="DNA/RNA_pol_sf"/>
</dbReference>
<dbReference type="Gene3D" id="1.20.1060.10">
    <property type="entry name" value="Taq DNA Polymerase, Chain T, domain 4"/>
    <property type="match status" value="1"/>
</dbReference>
<dbReference type="SUPFAM" id="SSF52141">
    <property type="entry name" value="Uracil-DNA glycosylase-like"/>
    <property type="match status" value="1"/>
</dbReference>
<dbReference type="SUPFAM" id="SSF53098">
    <property type="entry name" value="Ribonuclease H-like"/>
    <property type="match status" value="1"/>
</dbReference>
<dbReference type="InterPro" id="IPR005122">
    <property type="entry name" value="Uracil-DNA_glycosylase-like"/>
</dbReference>
<gene>
    <name evidence="6" type="ORF">MM415B02836_0002</name>
</gene>
<feature type="domain" description="DNA-directed DNA polymerase family A palm" evidence="4">
    <location>
        <begin position="609"/>
        <end position="824"/>
    </location>
</feature>
<dbReference type="GO" id="GO:0003887">
    <property type="term" value="F:DNA-directed DNA polymerase activity"/>
    <property type="evidence" value="ECO:0007669"/>
    <property type="project" value="InterPro"/>
</dbReference>
<dbReference type="InterPro" id="IPR036895">
    <property type="entry name" value="Uracil-DNA_glycosylase-like_sf"/>
</dbReference>
<evidence type="ECO:0000256" key="1">
    <source>
        <dbReference type="ARBA" id="ARBA00006521"/>
    </source>
</evidence>
<keyword evidence="3" id="KW-0235">DNA replication</keyword>
<dbReference type="Gene3D" id="3.30.420.10">
    <property type="entry name" value="Ribonuclease H-like superfamily/Ribonuclease H"/>
    <property type="match status" value="2"/>
</dbReference>
<dbReference type="AlphaFoldDB" id="A0A6M3L107"/>
<dbReference type="PANTHER" id="PTHR10133:SF27">
    <property type="entry name" value="DNA POLYMERASE NU"/>
    <property type="match status" value="1"/>
</dbReference>